<dbReference type="EMBL" id="JARJCW010000019">
    <property type="protein sequence ID" value="KAJ7214445.1"/>
    <property type="molecule type" value="Genomic_DNA"/>
</dbReference>
<feature type="compositionally biased region" description="Low complexity" evidence="1">
    <location>
        <begin position="159"/>
        <end position="169"/>
    </location>
</feature>
<comment type="caution">
    <text evidence="2">The sequence shown here is derived from an EMBL/GenBank/DDBJ whole genome shotgun (WGS) entry which is preliminary data.</text>
</comment>
<gene>
    <name evidence="2" type="ORF">GGX14DRAFT_542183</name>
</gene>
<feature type="compositionally biased region" description="Polar residues" evidence="1">
    <location>
        <begin position="231"/>
        <end position="246"/>
    </location>
</feature>
<sequence>MRFIYKVPDRQSSSVKSLIVPTIMSAQDSLFSIPNANIHDLPVVTLHFEDEQHRGAALAVACPHSPTSSLRGVFVRSRPTSMLAPDGSELQGGLAAADLAQFGMTAGAARVPVIHAAPPARTAQPKHAQEEREDDDDDAPARGPAQEPGAVPAVPPSAPIAAAPAPDAPGTRRRRTWPTMGRLRGRVSGIFQRKTQAPAAPPGSPATPTDAGAASGPRASARSLGLRAHAGSTTNLLFRSSKSTAKTGHGPVEDPARARTRRVRRSRSFSGFTSMAQRALSSIPDSEQGLDEVGREAYDTMRGLSPFWVYDHDSEGADDEEAGEAYAYVAAVLLEHGVEA</sequence>
<dbReference type="Proteomes" id="UP001219525">
    <property type="component" value="Unassembled WGS sequence"/>
</dbReference>
<proteinExistence type="predicted"/>
<evidence type="ECO:0000313" key="2">
    <source>
        <dbReference type="EMBL" id="KAJ7214445.1"/>
    </source>
</evidence>
<protein>
    <submittedName>
        <fullName evidence="2">Uncharacterized protein</fullName>
    </submittedName>
</protein>
<keyword evidence="3" id="KW-1185">Reference proteome</keyword>
<dbReference type="AlphaFoldDB" id="A0AAD6VJ02"/>
<feature type="compositionally biased region" description="Basic residues" evidence="1">
    <location>
        <begin position="258"/>
        <end position="267"/>
    </location>
</feature>
<evidence type="ECO:0000256" key="1">
    <source>
        <dbReference type="SAM" id="MobiDB-lite"/>
    </source>
</evidence>
<feature type="region of interest" description="Disordered" evidence="1">
    <location>
        <begin position="117"/>
        <end position="271"/>
    </location>
</feature>
<name>A0AAD6VJ02_9AGAR</name>
<evidence type="ECO:0000313" key="3">
    <source>
        <dbReference type="Proteomes" id="UP001219525"/>
    </source>
</evidence>
<organism evidence="2 3">
    <name type="scientific">Mycena pura</name>
    <dbReference type="NCBI Taxonomy" id="153505"/>
    <lineage>
        <taxon>Eukaryota</taxon>
        <taxon>Fungi</taxon>
        <taxon>Dikarya</taxon>
        <taxon>Basidiomycota</taxon>
        <taxon>Agaricomycotina</taxon>
        <taxon>Agaricomycetes</taxon>
        <taxon>Agaricomycetidae</taxon>
        <taxon>Agaricales</taxon>
        <taxon>Marasmiineae</taxon>
        <taxon>Mycenaceae</taxon>
        <taxon>Mycena</taxon>
    </lineage>
</organism>
<reference evidence="2" key="1">
    <citation type="submission" date="2023-03" db="EMBL/GenBank/DDBJ databases">
        <title>Massive genome expansion in bonnet fungi (Mycena s.s.) driven by repeated elements and novel gene families across ecological guilds.</title>
        <authorList>
            <consortium name="Lawrence Berkeley National Laboratory"/>
            <person name="Harder C.B."/>
            <person name="Miyauchi S."/>
            <person name="Viragh M."/>
            <person name="Kuo A."/>
            <person name="Thoen E."/>
            <person name="Andreopoulos B."/>
            <person name="Lu D."/>
            <person name="Skrede I."/>
            <person name="Drula E."/>
            <person name="Henrissat B."/>
            <person name="Morin E."/>
            <person name="Kohler A."/>
            <person name="Barry K."/>
            <person name="LaButti K."/>
            <person name="Morin E."/>
            <person name="Salamov A."/>
            <person name="Lipzen A."/>
            <person name="Mereny Z."/>
            <person name="Hegedus B."/>
            <person name="Baldrian P."/>
            <person name="Stursova M."/>
            <person name="Weitz H."/>
            <person name="Taylor A."/>
            <person name="Grigoriev I.V."/>
            <person name="Nagy L.G."/>
            <person name="Martin F."/>
            <person name="Kauserud H."/>
        </authorList>
    </citation>
    <scope>NUCLEOTIDE SEQUENCE</scope>
    <source>
        <strain evidence="2">9144</strain>
    </source>
</reference>
<feature type="compositionally biased region" description="Low complexity" evidence="1">
    <location>
        <begin position="206"/>
        <end position="223"/>
    </location>
</feature>
<accession>A0AAD6VJ02</accession>